<evidence type="ECO:0000256" key="6">
    <source>
        <dbReference type="ARBA" id="ARBA00023136"/>
    </source>
</evidence>
<evidence type="ECO:0000256" key="3">
    <source>
        <dbReference type="ARBA" id="ARBA00022692"/>
    </source>
</evidence>
<keyword evidence="6 7" id="KW-0472">Membrane</keyword>
<comment type="subcellular location">
    <subcellularLocation>
        <location evidence="1">Membrane</location>
        <topology evidence="1">Multi-pass membrane protein</topology>
    </subcellularLocation>
</comment>
<proteinExistence type="predicted"/>
<sequence>MKKFLDNIGPSVVLTAAFIGPGTITVCTLAGVNFGFSLLWALLIAIFTCIILQGMTTRLGIVTQRGLSDVIKDQLKSPYVKWPVIVLIFSAIVIGNAAYEAGNISGASLGLQGIFPSLVSDSFNKGALLIGIIAFVLLYFGNNKLLERTLIALVVIMSISFIIAMVITGPNLIDVLKGLLVPNLTSDNILTVVALLGTTVVPYNIFLHTSLVSEKWKDTTSLSWARKELIVAVLVGGVVSMSILICAASSGLTKVNAVTDLAEGLAPLFSSFASLVVNIGLIAAGITSAITAPLAAAYVAKGCFGWEKAQTSYKFRLVWMFILLTGIFCSSLKINPIEIIKFAQITNGIVLPLVAILLLWLVNNKSLLGSYRNNALQNILGVLIVGLTVVLGVKSILKVIEVL</sequence>
<feature type="transmembrane region" description="Helical" evidence="7">
    <location>
        <begin position="375"/>
        <end position="397"/>
    </location>
</feature>
<dbReference type="Proteomes" id="UP000002297">
    <property type="component" value="Chromosome"/>
</dbReference>
<dbReference type="KEGG" id="cat:CA2559_08916"/>
<dbReference type="Pfam" id="PF01566">
    <property type="entry name" value="Nramp"/>
    <property type="match status" value="1"/>
</dbReference>
<evidence type="ECO:0000256" key="1">
    <source>
        <dbReference type="ARBA" id="ARBA00004141"/>
    </source>
</evidence>
<feature type="transmembrane region" description="Helical" evidence="7">
    <location>
        <begin position="82"/>
        <end position="102"/>
    </location>
</feature>
<feature type="transmembrane region" description="Helical" evidence="7">
    <location>
        <begin position="122"/>
        <end position="141"/>
    </location>
</feature>
<keyword evidence="4" id="KW-0769">Symport</keyword>
<dbReference type="GO" id="GO:0015086">
    <property type="term" value="F:cadmium ion transmembrane transporter activity"/>
    <property type="evidence" value="ECO:0007669"/>
    <property type="project" value="TreeGrafter"/>
</dbReference>
<evidence type="ECO:0000313" key="8">
    <source>
        <dbReference type="EMBL" id="EAP86142.1"/>
    </source>
</evidence>
<feature type="transmembrane region" description="Helical" evidence="7">
    <location>
        <begin position="272"/>
        <end position="296"/>
    </location>
</feature>
<keyword evidence="9" id="KW-1185">Reference proteome</keyword>
<evidence type="ECO:0000256" key="2">
    <source>
        <dbReference type="ARBA" id="ARBA00022448"/>
    </source>
</evidence>
<dbReference type="HOGENOM" id="CLU_020088_6_3_10"/>
<evidence type="ECO:0000313" key="9">
    <source>
        <dbReference type="Proteomes" id="UP000002297"/>
    </source>
</evidence>
<keyword evidence="2" id="KW-0813">Transport</keyword>
<dbReference type="GO" id="GO:0015293">
    <property type="term" value="F:symporter activity"/>
    <property type="evidence" value="ECO:0007669"/>
    <property type="project" value="UniProtKB-KW"/>
</dbReference>
<evidence type="ECO:0000256" key="7">
    <source>
        <dbReference type="SAM" id="Phobius"/>
    </source>
</evidence>
<feature type="transmembrane region" description="Helical" evidence="7">
    <location>
        <begin position="189"/>
        <end position="208"/>
    </location>
</feature>
<protein>
    <submittedName>
        <fullName evidence="8">Mn2+/Fe2+ transporter, NRAMP family protein</fullName>
    </submittedName>
</protein>
<feature type="transmembrane region" description="Helical" evidence="7">
    <location>
        <begin position="12"/>
        <end position="32"/>
    </location>
</feature>
<feature type="transmembrane region" description="Helical" evidence="7">
    <location>
        <begin position="229"/>
        <end position="252"/>
    </location>
</feature>
<dbReference type="GO" id="GO:0034755">
    <property type="term" value="P:iron ion transmembrane transport"/>
    <property type="evidence" value="ECO:0007669"/>
    <property type="project" value="TreeGrafter"/>
</dbReference>
<feature type="transmembrane region" description="Helical" evidence="7">
    <location>
        <begin position="38"/>
        <end position="61"/>
    </location>
</feature>
<evidence type="ECO:0000256" key="4">
    <source>
        <dbReference type="ARBA" id="ARBA00022847"/>
    </source>
</evidence>
<dbReference type="PRINTS" id="PR00447">
    <property type="entry name" value="NATRESASSCMP"/>
</dbReference>
<dbReference type="eggNOG" id="COG1914">
    <property type="taxonomic scope" value="Bacteria"/>
</dbReference>
<organism evidence="8 9">
    <name type="scientific">Croceibacter atlanticus (strain ATCC BAA-628 / JCM 21780 / CIP 108009 / IAM 15332 / KCTC 12090 / HTCC2559)</name>
    <dbReference type="NCBI Taxonomy" id="216432"/>
    <lineage>
        <taxon>Bacteria</taxon>
        <taxon>Pseudomonadati</taxon>
        <taxon>Bacteroidota</taxon>
        <taxon>Flavobacteriia</taxon>
        <taxon>Flavobacteriales</taxon>
        <taxon>Flavobacteriaceae</taxon>
        <taxon>Croceibacter</taxon>
    </lineage>
</organism>
<evidence type="ECO:0000256" key="5">
    <source>
        <dbReference type="ARBA" id="ARBA00022989"/>
    </source>
</evidence>
<reference evidence="8 9" key="1">
    <citation type="journal article" date="2010" name="J. Bacteriol.">
        <title>The complete genome sequence of Croceibacter atlanticus HTCC2559T.</title>
        <authorList>
            <person name="Oh H.M."/>
            <person name="Kang I."/>
            <person name="Ferriera S."/>
            <person name="Giovannoni S.J."/>
            <person name="Cho J.C."/>
        </authorList>
    </citation>
    <scope>NUCLEOTIDE SEQUENCE [LARGE SCALE GENOMIC DNA]</scope>
    <source>
        <strain evidence="9">ATCC BAA-628 / HTCC2559 / KCTC 12090</strain>
    </source>
</reference>
<dbReference type="PANTHER" id="PTHR11706:SF33">
    <property type="entry name" value="NATURAL RESISTANCE-ASSOCIATED MACROPHAGE PROTEIN 2"/>
    <property type="match status" value="1"/>
</dbReference>
<dbReference type="InterPro" id="IPR001046">
    <property type="entry name" value="NRAMP_fam"/>
</dbReference>
<feature type="transmembrane region" description="Helical" evidence="7">
    <location>
        <begin position="150"/>
        <end position="169"/>
    </location>
</feature>
<name>A3UBZ1_CROAH</name>
<dbReference type="NCBIfam" id="NF037982">
    <property type="entry name" value="Nramp_1"/>
    <property type="match status" value="1"/>
</dbReference>
<dbReference type="GeneID" id="89453534"/>
<keyword evidence="5 7" id="KW-1133">Transmembrane helix</keyword>
<feature type="transmembrane region" description="Helical" evidence="7">
    <location>
        <begin position="342"/>
        <end position="363"/>
    </location>
</feature>
<dbReference type="GO" id="GO:0005384">
    <property type="term" value="F:manganese ion transmembrane transporter activity"/>
    <property type="evidence" value="ECO:0007669"/>
    <property type="project" value="TreeGrafter"/>
</dbReference>
<keyword evidence="3 7" id="KW-0812">Transmembrane</keyword>
<dbReference type="RefSeq" id="WP_013187528.1">
    <property type="nucleotide sequence ID" value="NC_014230.1"/>
</dbReference>
<dbReference type="OrthoDB" id="9787548at2"/>
<dbReference type="GO" id="GO:0005886">
    <property type="term" value="C:plasma membrane"/>
    <property type="evidence" value="ECO:0007669"/>
    <property type="project" value="TreeGrafter"/>
</dbReference>
<dbReference type="EMBL" id="CP002046">
    <property type="protein sequence ID" value="EAP86142.1"/>
    <property type="molecule type" value="Genomic_DNA"/>
</dbReference>
<dbReference type="STRING" id="216432.CA2559_08916"/>
<gene>
    <name evidence="8" type="ordered locus">CA2559_08916</name>
</gene>
<accession>A3UBZ1</accession>
<feature type="transmembrane region" description="Helical" evidence="7">
    <location>
        <begin position="317"/>
        <end position="336"/>
    </location>
</feature>
<dbReference type="AlphaFoldDB" id="A3UBZ1"/>
<dbReference type="PANTHER" id="PTHR11706">
    <property type="entry name" value="SOLUTE CARRIER PROTEIN FAMILY 11 MEMBER"/>
    <property type="match status" value="1"/>
</dbReference>